<evidence type="ECO:0000256" key="1">
    <source>
        <dbReference type="SAM" id="MobiDB-lite"/>
    </source>
</evidence>
<accession>A0A0A0M8I3</accession>
<organism evidence="3 4">
    <name type="scientific">Lysobacter defluvii IMMIB APB-9 = DSM 18482</name>
    <dbReference type="NCBI Taxonomy" id="1385515"/>
    <lineage>
        <taxon>Bacteria</taxon>
        <taxon>Pseudomonadati</taxon>
        <taxon>Pseudomonadota</taxon>
        <taxon>Gammaproteobacteria</taxon>
        <taxon>Lysobacterales</taxon>
        <taxon>Lysobacteraceae</taxon>
        <taxon>Novilysobacter</taxon>
    </lineage>
</organism>
<comment type="caution">
    <text evidence="3">The sequence shown here is derived from an EMBL/GenBank/DDBJ whole genome shotgun (WGS) entry which is preliminary data.</text>
</comment>
<evidence type="ECO:0000313" key="3">
    <source>
        <dbReference type="EMBL" id="KGO99385.1"/>
    </source>
</evidence>
<protein>
    <submittedName>
        <fullName evidence="3">Transporter</fullName>
    </submittedName>
</protein>
<feature type="compositionally biased region" description="Basic and acidic residues" evidence="1">
    <location>
        <begin position="110"/>
        <end position="129"/>
    </location>
</feature>
<dbReference type="PANTHER" id="PTHR34606">
    <property type="entry name" value="BON DOMAIN-CONTAINING PROTEIN"/>
    <property type="match status" value="1"/>
</dbReference>
<dbReference type="PROSITE" id="PS50914">
    <property type="entry name" value="BON"/>
    <property type="match status" value="1"/>
</dbReference>
<dbReference type="EMBL" id="AVBH01000019">
    <property type="protein sequence ID" value="KGO99385.1"/>
    <property type="molecule type" value="Genomic_DNA"/>
</dbReference>
<dbReference type="InterPro" id="IPR007055">
    <property type="entry name" value="BON_dom"/>
</dbReference>
<feature type="compositionally biased region" description="Basic and acidic residues" evidence="1">
    <location>
        <begin position="211"/>
        <end position="234"/>
    </location>
</feature>
<feature type="region of interest" description="Disordered" evidence="1">
    <location>
        <begin position="181"/>
        <end position="234"/>
    </location>
</feature>
<dbReference type="STRING" id="1385515.GCA_000423325_01119"/>
<evidence type="ECO:0000259" key="2">
    <source>
        <dbReference type="PROSITE" id="PS50914"/>
    </source>
</evidence>
<dbReference type="PANTHER" id="PTHR34606:SF15">
    <property type="entry name" value="BON DOMAIN-CONTAINING PROTEIN"/>
    <property type="match status" value="1"/>
</dbReference>
<dbReference type="Pfam" id="PF04972">
    <property type="entry name" value="BON"/>
    <property type="match status" value="1"/>
</dbReference>
<dbReference type="eggNOG" id="COG2823">
    <property type="taxonomic scope" value="Bacteria"/>
</dbReference>
<name>A0A0A0M8I3_9GAMM</name>
<dbReference type="OrthoDB" id="8963247at2"/>
<feature type="domain" description="BON" evidence="2">
    <location>
        <begin position="112"/>
        <end position="180"/>
    </location>
</feature>
<dbReference type="RefSeq" id="WP_052106563.1">
    <property type="nucleotide sequence ID" value="NZ_AUHT01000006.1"/>
</dbReference>
<feature type="compositionally biased region" description="Basic and acidic residues" evidence="1">
    <location>
        <begin position="1"/>
        <end position="22"/>
    </location>
</feature>
<reference evidence="3 4" key="1">
    <citation type="submission" date="2013-08" db="EMBL/GenBank/DDBJ databases">
        <title>Genomic analysis of Lysobacter defluvii.</title>
        <authorList>
            <person name="Wang Q."/>
            <person name="Wang G."/>
        </authorList>
    </citation>
    <scope>NUCLEOTIDE SEQUENCE [LARGE SCALE GENOMIC DNA]</scope>
    <source>
        <strain evidence="3 4">IMMIB APB-9</strain>
    </source>
</reference>
<dbReference type="Proteomes" id="UP000030003">
    <property type="component" value="Unassembled WGS sequence"/>
</dbReference>
<feature type="region of interest" description="Disordered" evidence="1">
    <location>
        <begin position="1"/>
        <end position="129"/>
    </location>
</feature>
<feature type="compositionally biased region" description="Basic residues" evidence="1">
    <location>
        <begin position="99"/>
        <end position="109"/>
    </location>
</feature>
<dbReference type="Gene3D" id="3.30.1340.30">
    <property type="match status" value="1"/>
</dbReference>
<dbReference type="AlphaFoldDB" id="A0A0A0M8I3"/>
<evidence type="ECO:0000313" key="4">
    <source>
        <dbReference type="Proteomes" id="UP000030003"/>
    </source>
</evidence>
<sequence>MPDRNRDRDHDRSRGRRPDPRYQDMPSVSNGPLRNSGNASESQTFGYPGQSGHDVFSHDDDYQRGQGGYGQDQGRHAQSGHGRGAPRPSDDSPRAHGTGGHRGRGPRGYRRSDESITDELIDRFTDHPDLDATQILLQVEGGEVTLTGEVPERRMKHLAEDIAAEVRGIGELHNRIRVDDGRSWLGPAGEAVRSGNHGGEAQTGSGFASSDRLRDPIGVDERTEDGTRDRGPGS</sequence>
<proteinExistence type="predicted"/>
<gene>
    <name evidence="3" type="ORF">N791_09005</name>
</gene>
<feature type="compositionally biased region" description="Polar residues" evidence="1">
    <location>
        <begin position="26"/>
        <end position="45"/>
    </location>
</feature>
<dbReference type="InterPro" id="IPR051686">
    <property type="entry name" value="Lipoprotein_DolP"/>
</dbReference>
<keyword evidence="4" id="KW-1185">Reference proteome</keyword>